<evidence type="ECO:0000256" key="1">
    <source>
        <dbReference type="SAM" id="Phobius"/>
    </source>
</evidence>
<organism evidence="2 3">
    <name type="scientific">Daphnia pulex</name>
    <name type="common">Water flea</name>
    <dbReference type="NCBI Taxonomy" id="6669"/>
    <lineage>
        <taxon>Eukaryota</taxon>
        <taxon>Metazoa</taxon>
        <taxon>Ecdysozoa</taxon>
        <taxon>Arthropoda</taxon>
        <taxon>Crustacea</taxon>
        <taxon>Branchiopoda</taxon>
        <taxon>Diplostraca</taxon>
        <taxon>Cladocera</taxon>
        <taxon>Anomopoda</taxon>
        <taxon>Daphniidae</taxon>
        <taxon>Daphnia</taxon>
    </lineage>
</organism>
<feature type="transmembrane region" description="Helical" evidence="1">
    <location>
        <begin position="42"/>
        <end position="60"/>
    </location>
</feature>
<feature type="transmembrane region" description="Helical" evidence="1">
    <location>
        <begin position="7"/>
        <end position="30"/>
    </location>
</feature>
<dbReference type="AlphaFoldDB" id="E9GEB2"/>
<keyword evidence="1" id="KW-1133">Transmembrane helix</keyword>
<keyword evidence="1" id="KW-0812">Transmembrane</keyword>
<sequence>MEKILAIINIFVGLLTFSLQTIGISALVVFKDVDWDPDKAGAGIWGGIDLIIFALLLILKMLKKSEIVLGMAVVAALIGVMLIGLYSWSIDMYQPLIADCNYLPLSFFKICDRAAIDSLMIICGILAVIVNGIIAMKAPSTASK</sequence>
<dbReference type="Proteomes" id="UP000000305">
    <property type="component" value="Unassembled WGS sequence"/>
</dbReference>
<evidence type="ECO:0000313" key="3">
    <source>
        <dbReference type="Proteomes" id="UP000000305"/>
    </source>
</evidence>
<dbReference type="OrthoDB" id="6362607at2759"/>
<dbReference type="KEGG" id="dpx:DAPPUDRAFT_241464"/>
<dbReference type="PhylomeDB" id="E9GEB2"/>
<reference evidence="2 3" key="1">
    <citation type="journal article" date="2011" name="Science">
        <title>The ecoresponsive genome of Daphnia pulex.</title>
        <authorList>
            <person name="Colbourne J.K."/>
            <person name="Pfrender M.E."/>
            <person name="Gilbert D."/>
            <person name="Thomas W.K."/>
            <person name="Tucker A."/>
            <person name="Oakley T.H."/>
            <person name="Tokishita S."/>
            <person name="Aerts A."/>
            <person name="Arnold G.J."/>
            <person name="Basu M.K."/>
            <person name="Bauer D.J."/>
            <person name="Caceres C.E."/>
            <person name="Carmel L."/>
            <person name="Casola C."/>
            <person name="Choi J.H."/>
            <person name="Detter J.C."/>
            <person name="Dong Q."/>
            <person name="Dusheyko S."/>
            <person name="Eads B.D."/>
            <person name="Frohlich T."/>
            <person name="Geiler-Samerotte K.A."/>
            <person name="Gerlach D."/>
            <person name="Hatcher P."/>
            <person name="Jogdeo S."/>
            <person name="Krijgsveld J."/>
            <person name="Kriventseva E.V."/>
            <person name="Kultz D."/>
            <person name="Laforsch C."/>
            <person name="Lindquist E."/>
            <person name="Lopez J."/>
            <person name="Manak J.R."/>
            <person name="Muller J."/>
            <person name="Pangilinan J."/>
            <person name="Patwardhan R.P."/>
            <person name="Pitluck S."/>
            <person name="Pritham E.J."/>
            <person name="Rechtsteiner A."/>
            <person name="Rho M."/>
            <person name="Rogozin I.B."/>
            <person name="Sakarya O."/>
            <person name="Salamov A."/>
            <person name="Schaack S."/>
            <person name="Shapiro H."/>
            <person name="Shiga Y."/>
            <person name="Skalitzky C."/>
            <person name="Smith Z."/>
            <person name="Souvorov A."/>
            <person name="Sung W."/>
            <person name="Tang Z."/>
            <person name="Tsuchiya D."/>
            <person name="Tu H."/>
            <person name="Vos H."/>
            <person name="Wang M."/>
            <person name="Wolf Y.I."/>
            <person name="Yamagata H."/>
            <person name="Yamada T."/>
            <person name="Ye Y."/>
            <person name="Shaw J.R."/>
            <person name="Andrews J."/>
            <person name="Crease T.J."/>
            <person name="Tang H."/>
            <person name="Lucas S.M."/>
            <person name="Robertson H.M."/>
            <person name="Bork P."/>
            <person name="Koonin E.V."/>
            <person name="Zdobnov E.M."/>
            <person name="Grigoriev I.V."/>
            <person name="Lynch M."/>
            <person name="Boore J.L."/>
        </authorList>
    </citation>
    <scope>NUCLEOTIDE SEQUENCE [LARGE SCALE GENOMIC DNA]</scope>
</reference>
<gene>
    <name evidence="2" type="ORF">DAPPUDRAFT_241464</name>
</gene>
<keyword evidence="1" id="KW-0472">Membrane</keyword>
<proteinExistence type="predicted"/>
<dbReference type="EMBL" id="GL732540">
    <property type="protein sequence ID" value="EFX82338.1"/>
    <property type="molecule type" value="Genomic_DNA"/>
</dbReference>
<name>E9GEB2_DAPPU</name>
<protein>
    <recommendedName>
        <fullName evidence="4">MARVEL domain-containing protein</fullName>
    </recommendedName>
</protein>
<evidence type="ECO:0000313" key="2">
    <source>
        <dbReference type="EMBL" id="EFX82338.1"/>
    </source>
</evidence>
<dbReference type="InParanoid" id="E9GEB2"/>
<feature type="transmembrane region" description="Helical" evidence="1">
    <location>
        <begin position="67"/>
        <end position="88"/>
    </location>
</feature>
<accession>E9GEB2</accession>
<evidence type="ECO:0008006" key="4">
    <source>
        <dbReference type="Google" id="ProtNLM"/>
    </source>
</evidence>
<feature type="transmembrane region" description="Helical" evidence="1">
    <location>
        <begin position="114"/>
        <end position="134"/>
    </location>
</feature>
<keyword evidence="3" id="KW-1185">Reference proteome</keyword>
<dbReference type="HOGENOM" id="CLU_152141_0_0_1"/>